<evidence type="ECO:0008006" key="4">
    <source>
        <dbReference type="Google" id="ProtNLM"/>
    </source>
</evidence>
<accession>A0A9Q4PV06</accession>
<dbReference type="AlphaFoldDB" id="A0A9Q4PV06"/>
<sequence length="225" mass="25497">MANFSYSDDKVERISSYRIIEEGGFYVGTITEAYDDASKSGVKCIRFTFQGLEGRANFDIYYQSGNGERLIGADMIAGGLLKVVGLDKIGSKPEIIKLYNFDSGAFEDTQKEVYPALYNRALGVVLQKVYYEKRDGSLGFRFDLVHFTDTTGRVASEIKANKEPTIFKKKPEDLFYDSANKETITFKEYQKRAEQYNPQGYNQNAFTQNNSQPLGSESEEDELPF</sequence>
<evidence type="ECO:0000256" key="1">
    <source>
        <dbReference type="SAM" id="MobiDB-lite"/>
    </source>
</evidence>
<organism evidence="2 3">
    <name type="scientific">Campylobacter ureolyticus</name>
    <dbReference type="NCBI Taxonomy" id="827"/>
    <lineage>
        <taxon>Bacteria</taxon>
        <taxon>Pseudomonadati</taxon>
        <taxon>Campylobacterota</taxon>
        <taxon>Epsilonproteobacteria</taxon>
        <taxon>Campylobacterales</taxon>
        <taxon>Campylobacteraceae</taxon>
        <taxon>Campylobacter</taxon>
    </lineage>
</organism>
<proteinExistence type="predicted"/>
<gene>
    <name evidence="2" type="ORF">O6B32_00560</name>
</gene>
<dbReference type="RefSeq" id="WP_269484122.1">
    <property type="nucleotide sequence ID" value="NZ_JAPXGO010000001.1"/>
</dbReference>
<dbReference type="EMBL" id="JAPXGO010000001">
    <property type="protein sequence ID" value="MCZ6158980.1"/>
    <property type="molecule type" value="Genomic_DNA"/>
</dbReference>
<evidence type="ECO:0000313" key="2">
    <source>
        <dbReference type="EMBL" id="MCZ6158980.1"/>
    </source>
</evidence>
<evidence type="ECO:0000313" key="3">
    <source>
        <dbReference type="Proteomes" id="UP001075225"/>
    </source>
</evidence>
<feature type="compositionally biased region" description="Polar residues" evidence="1">
    <location>
        <begin position="197"/>
        <end position="215"/>
    </location>
</feature>
<reference evidence="2" key="1">
    <citation type="submission" date="2022-12" db="EMBL/GenBank/DDBJ databases">
        <title>Species Delineation and Comparative Genomics within the Campylobacter ureolyticus Complex.</title>
        <authorList>
            <person name="Maki J."/>
            <person name="Howard M."/>
            <person name="Connelly S."/>
            <person name="Hardy D.J."/>
            <person name="Cameron A."/>
        </authorList>
    </citation>
    <scope>NUCLEOTIDE SEQUENCE</scope>
    <source>
        <strain evidence="2">URMC_787</strain>
    </source>
</reference>
<comment type="caution">
    <text evidence="2">The sequence shown here is derived from an EMBL/GenBank/DDBJ whole genome shotgun (WGS) entry which is preliminary data.</text>
</comment>
<name>A0A9Q4PV06_9BACT</name>
<dbReference type="Proteomes" id="UP001075225">
    <property type="component" value="Unassembled WGS sequence"/>
</dbReference>
<protein>
    <recommendedName>
        <fullName evidence="4">DUF669 domain-containing protein</fullName>
    </recommendedName>
</protein>
<feature type="region of interest" description="Disordered" evidence="1">
    <location>
        <begin position="197"/>
        <end position="225"/>
    </location>
</feature>